<protein>
    <recommendedName>
        <fullName evidence="3">Nuclease associated modular domain-containing protein</fullName>
    </recommendedName>
</protein>
<feature type="domain" description="Nuclease associated modular" evidence="3">
    <location>
        <begin position="98"/>
        <end position="125"/>
    </location>
</feature>
<evidence type="ECO:0000259" key="3">
    <source>
        <dbReference type="Pfam" id="PF07460"/>
    </source>
</evidence>
<gene>
    <name evidence="4" type="ORF">g.102624</name>
</gene>
<feature type="coiled-coil region" evidence="1">
    <location>
        <begin position="339"/>
        <end position="366"/>
    </location>
</feature>
<dbReference type="Pfam" id="PF07460">
    <property type="entry name" value="NUMOD3"/>
    <property type="match status" value="1"/>
</dbReference>
<feature type="compositionally biased region" description="Polar residues" evidence="2">
    <location>
        <begin position="413"/>
        <end position="425"/>
    </location>
</feature>
<feature type="region of interest" description="Disordered" evidence="2">
    <location>
        <begin position="413"/>
        <end position="445"/>
    </location>
</feature>
<sequence>LPSHAVPIHHFSKETRLGSAWENHFQLRSRRIWKEVGLQKQNTSVIKSIANLETESLVGTEDGFRCISNLQHVSAFQVLQPSTEDNLEMDEREKLRRMKISKANKGNVPWNKGRKHSAETLQKIRERTRIAMQDPKVKMKLMNLGHAQSKETRVKIGAGVRKGWQRRREWLLVQETCCLEWQNIIAEASRLGYCGDDELQWNSYEILGEQLKKEWLESIEKRKTMSRSKGSKRAPKSPEQRKKISEAISAKWTDPEYRKRVCSALAKYHGTPVGAERNRRRKLVGESQSVGRRATKKKTVEAKDIDIESTMIKKVTQRKNKTSAPLYKDPMASSKLEMIKKIREQRAAMEAKKREATERAMLLIAEAQKAAEALEVAARKSPLARASLLEAKKLIAEATRSIESIETGWVTSEASGNSIFPNSDETAMHSDSGPQNLNGDTSSEGRQVNGRLVLSVHNRNGDGLSFSNFTKQNFLDGGEPLSKVESTRISMERADHVDGISSVSNGVGNLSDVMVSGLNYTAPNGSIRYTNKLKDNGSLEAGNNEDSITSVTKPKKKWVRGRLVEVEE</sequence>
<evidence type="ECO:0000256" key="1">
    <source>
        <dbReference type="SAM" id="Coils"/>
    </source>
</evidence>
<evidence type="ECO:0000256" key="2">
    <source>
        <dbReference type="SAM" id="MobiDB-lite"/>
    </source>
</evidence>
<keyword evidence="1" id="KW-0175">Coiled coil</keyword>
<evidence type="ECO:0000313" key="4">
    <source>
        <dbReference type="EMBL" id="JAT58420.1"/>
    </source>
</evidence>
<dbReference type="InterPro" id="IPR003611">
    <property type="entry name" value="NUMOD3"/>
</dbReference>
<feature type="compositionally biased region" description="Basic and acidic residues" evidence="2">
    <location>
        <begin position="236"/>
        <end position="245"/>
    </location>
</feature>
<feature type="non-terminal residue" evidence="4">
    <location>
        <position position="1"/>
    </location>
</feature>
<dbReference type="GO" id="GO:0003677">
    <property type="term" value="F:DNA binding"/>
    <property type="evidence" value="ECO:0007669"/>
    <property type="project" value="InterPro"/>
</dbReference>
<dbReference type="PANTHER" id="PTHR34199:SF2">
    <property type="entry name" value="NUMOD3 MOTIF FAMILY PROTEIN, EXPRESSED"/>
    <property type="match status" value="1"/>
</dbReference>
<feature type="region of interest" description="Disordered" evidence="2">
    <location>
        <begin position="272"/>
        <end position="298"/>
    </location>
</feature>
<feature type="compositionally biased region" description="Basic residues" evidence="2">
    <location>
        <begin position="224"/>
        <end position="235"/>
    </location>
</feature>
<proteinExistence type="predicted"/>
<feature type="region of interest" description="Disordered" evidence="2">
    <location>
        <begin position="222"/>
        <end position="247"/>
    </location>
</feature>
<accession>A0A1D1YUZ9</accession>
<organism evidence="4">
    <name type="scientific">Anthurium amnicola</name>
    <dbReference type="NCBI Taxonomy" id="1678845"/>
    <lineage>
        <taxon>Eukaryota</taxon>
        <taxon>Viridiplantae</taxon>
        <taxon>Streptophyta</taxon>
        <taxon>Embryophyta</taxon>
        <taxon>Tracheophyta</taxon>
        <taxon>Spermatophyta</taxon>
        <taxon>Magnoliopsida</taxon>
        <taxon>Liliopsida</taxon>
        <taxon>Araceae</taxon>
        <taxon>Pothoideae</taxon>
        <taxon>Potheae</taxon>
        <taxon>Anthurium</taxon>
    </lineage>
</organism>
<dbReference type="AlphaFoldDB" id="A0A1D1YUZ9"/>
<feature type="compositionally biased region" description="Polar residues" evidence="2">
    <location>
        <begin position="432"/>
        <end position="445"/>
    </location>
</feature>
<reference evidence="4" key="1">
    <citation type="submission" date="2015-07" db="EMBL/GenBank/DDBJ databases">
        <title>Transcriptome Assembly of Anthurium amnicola.</title>
        <authorList>
            <person name="Suzuki J."/>
        </authorList>
    </citation>
    <scope>NUCLEOTIDE SEQUENCE</scope>
</reference>
<dbReference type="PANTHER" id="PTHR34199">
    <property type="entry name" value="NUMOD3 MOTIF FAMILY PROTEIN, EXPRESSED"/>
    <property type="match status" value="1"/>
</dbReference>
<name>A0A1D1YUZ9_9ARAE</name>
<dbReference type="EMBL" id="GDJX01009516">
    <property type="protein sequence ID" value="JAT58420.1"/>
    <property type="molecule type" value="Transcribed_RNA"/>
</dbReference>